<dbReference type="AlphaFoldDB" id="A0A430Q3E1"/>
<dbReference type="STRING" id="6184.A0A430Q3E1"/>
<sequence length="61" mass="6418">MVLVNVVGALSEMAKDPSNRSTIRKAGGIPSLVSLLTRTNQELLTNTTKAVGKCAEEADSM</sequence>
<evidence type="ECO:0000313" key="1">
    <source>
        <dbReference type="EMBL" id="RTG82212.1"/>
    </source>
</evidence>
<reference evidence="1 2" key="1">
    <citation type="journal article" date="2019" name="PLoS Pathog.">
        <title>Genome sequence of the bovine parasite Schistosoma bovis Tanzania.</title>
        <authorList>
            <person name="Oey H."/>
            <person name="Zakrzewski M."/>
            <person name="Gobert G."/>
            <person name="Gravermann K."/>
            <person name="Stoye J."/>
            <person name="Jones M."/>
            <person name="Mcmanus D."/>
            <person name="Krause L."/>
        </authorList>
    </citation>
    <scope>NUCLEOTIDE SEQUENCE [LARGE SCALE GENOMIC DNA]</scope>
    <source>
        <strain evidence="1 2">TAN1997</strain>
    </source>
</reference>
<evidence type="ECO:0000313" key="2">
    <source>
        <dbReference type="Proteomes" id="UP000290809"/>
    </source>
</evidence>
<gene>
    <name evidence="1" type="ORF">DC041_0002310</name>
</gene>
<comment type="caution">
    <text evidence="1">The sequence shown here is derived from an EMBL/GenBank/DDBJ whole genome shotgun (WGS) entry which is preliminary data.</text>
</comment>
<dbReference type="SUPFAM" id="SSF48371">
    <property type="entry name" value="ARM repeat"/>
    <property type="match status" value="1"/>
</dbReference>
<feature type="non-terminal residue" evidence="1">
    <location>
        <position position="61"/>
    </location>
</feature>
<organism evidence="1 2">
    <name type="scientific">Schistosoma bovis</name>
    <name type="common">Blood fluke</name>
    <dbReference type="NCBI Taxonomy" id="6184"/>
    <lineage>
        <taxon>Eukaryota</taxon>
        <taxon>Metazoa</taxon>
        <taxon>Spiralia</taxon>
        <taxon>Lophotrochozoa</taxon>
        <taxon>Platyhelminthes</taxon>
        <taxon>Trematoda</taxon>
        <taxon>Digenea</taxon>
        <taxon>Strigeidida</taxon>
        <taxon>Schistosomatoidea</taxon>
        <taxon>Schistosomatidae</taxon>
        <taxon>Schistosoma</taxon>
    </lineage>
</organism>
<dbReference type="PANTHER" id="PTHR46241:SF1">
    <property type="entry name" value="OUTER DYNEIN ARM-DOCKING COMPLEX SUBUNIT 2"/>
    <property type="match status" value="1"/>
</dbReference>
<dbReference type="InterPro" id="IPR011989">
    <property type="entry name" value="ARM-like"/>
</dbReference>
<dbReference type="InterPro" id="IPR000225">
    <property type="entry name" value="Armadillo"/>
</dbReference>
<accession>A0A430Q3E1</accession>
<protein>
    <recommendedName>
        <fullName evidence="3">Armadillo segment polarity protein</fullName>
    </recommendedName>
</protein>
<dbReference type="Gene3D" id="1.25.10.10">
    <property type="entry name" value="Leucine-rich Repeat Variant"/>
    <property type="match status" value="1"/>
</dbReference>
<dbReference type="EMBL" id="QMKO01002927">
    <property type="protein sequence ID" value="RTG82212.1"/>
    <property type="molecule type" value="Genomic_DNA"/>
</dbReference>
<proteinExistence type="predicted"/>
<dbReference type="Proteomes" id="UP000290809">
    <property type="component" value="Unassembled WGS sequence"/>
</dbReference>
<dbReference type="Pfam" id="PF00514">
    <property type="entry name" value="Arm"/>
    <property type="match status" value="1"/>
</dbReference>
<evidence type="ECO:0008006" key="3">
    <source>
        <dbReference type="Google" id="ProtNLM"/>
    </source>
</evidence>
<keyword evidence="2" id="KW-1185">Reference proteome</keyword>
<name>A0A430Q3E1_SCHBO</name>
<dbReference type="PANTHER" id="PTHR46241">
    <property type="entry name" value="ARMADILLO REPEAT-CONTAINING PROTEIN 4 ARMC4"/>
    <property type="match status" value="1"/>
</dbReference>
<dbReference type="InterPro" id="IPR016024">
    <property type="entry name" value="ARM-type_fold"/>
</dbReference>